<dbReference type="InterPro" id="IPR017871">
    <property type="entry name" value="ABC_transporter-like_CS"/>
</dbReference>
<evidence type="ECO:0000313" key="8">
    <source>
        <dbReference type="EMBL" id="SEF33146.1"/>
    </source>
</evidence>
<feature type="domain" description="ABC transporter" evidence="7">
    <location>
        <begin position="5"/>
        <end position="231"/>
    </location>
</feature>
<evidence type="ECO:0000256" key="4">
    <source>
        <dbReference type="ARBA" id="ARBA00022741"/>
    </source>
</evidence>
<protein>
    <submittedName>
        <fullName evidence="8">ABC-2 type transport system ATP-binding protein</fullName>
    </submittedName>
</protein>
<dbReference type="GO" id="GO:0005886">
    <property type="term" value="C:plasma membrane"/>
    <property type="evidence" value="ECO:0007669"/>
    <property type="project" value="UniProtKB-SubCell"/>
</dbReference>
<keyword evidence="4" id="KW-0547">Nucleotide-binding</keyword>
<dbReference type="PROSITE" id="PS50893">
    <property type="entry name" value="ABC_TRANSPORTER_2"/>
    <property type="match status" value="1"/>
</dbReference>
<dbReference type="CDD" id="cd03230">
    <property type="entry name" value="ABC_DR_subfamily_A"/>
    <property type="match status" value="1"/>
</dbReference>
<dbReference type="SMART" id="SM00382">
    <property type="entry name" value="AAA"/>
    <property type="match status" value="1"/>
</dbReference>
<evidence type="ECO:0000256" key="5">
    <source>
        <dbReference type="ARBA" id="ARBA00022840"/>
    </source>
</evidence>
<dbReference type="EMBL" id="FNUJ01000006">
    <property type="protein sequence ID" value="SEF33146.1"/>
    <property type="molecule type" value="Genomic_DNA"/>
</dbReference>
<dbReference type="Pfam" id="PF13732">
    <property type="entry name" value="DrrA1-3_C"/>
    <property type="match status" value="1"/>
</dbReference>
<dbReference type="Gene3D" id="3.40.50.300">
    <property type="entry name" value="P-loop containing nucleotide triphosphate hydrolases"/>
    <property type="match status" value="1"/>
</dbReference>
<dbReference type="PANTHER" id="PTHR42711">
    <property type="entry name" value="ABC TRANSPORTER ATP-BINDING PROTEIN"/>
    <property type="match status" value="1"/>
</dbReference>
<keyword evidence="9" id="KW-1185">Reference proteome</keyword>
<proteinExistence type="inferred from homology"/>
<keyword evidence="5 8" id="KW-0067">ATP-binding</keyword>
<evidence type="ECO:0000256" key="3">
    <source>
        <dbReference type="ARBA" id="ARBA00022448"/>
    </source>
</evidence>
<dbReference type="InterPro" id="IPR025302">
    <property type="entry name" value="DrrA1/2-like_C"/>
</dbReference>
<dbReference type="GO" id="GO:0016887">
    <property type="term" value="F:ATP hydrolysis activity"/>
    <property type="evidence" value="ECO:0007669"/>
    <property type="project" value="InterPro"/>
</dbReference>
<dbReference type="GO" id="GO:0046677">
    <property type="term" value="P:response to antibiotic"/>
    <property type="evidence" value="ECO:0007669"/>
    <property type="project" value="UniProtKB-KW"/>
</dbReference>
<evidence type="ECO:0000313" key="9">
    <source>
        <dbReference type="Proteomes" id="UP000198878"/>
    </source>
</evidence>
<accession>A0A1H5R414</accession>
<dbReference type="AlphaFoldDB" id="A0A1H5R414"/>
<comment type="subcellular location">
    <subcellularLocation>
        <location evidence="1">Cell membrane</location>
        <topology evidence="1">Peripheral membrane protein</topology>
    </subcellularLocation>
</comment>
<dbReference type="InterPro" id="IPR050763">
    <property type="entry name" value="ABC_transporter_ATP-binding"/>
</dbReference>
<dbReference type="InterPro" id="IPR003439">
    <property type="entry name" value="ABC_transporter-like_ATP-bd"/>
</dbReference>
<dbReference type="SUPFAM" id="SSF52540">
    <property type="entry name" value="P-loop containing nucleoside triphosphate hydrolases"/>
    <property type="match status" value="1"/>
</dbReference>
<dbReference type="STRING" id="218821.SAMN05421837_106619"/>
<keyword evidence="3" id="KW-0813">Transport</keyword>
<gene>
    <name evidence="8" type="ORF">SAMN05421837_106619</name>
</gene>
<dbReference type="InterPro" id="IPR003593">
    <property type="entry name" value="AAA+_ATPase"/>
</dbReference>
<evidence type="ECO:0000256" key="6">
    <source>
        <dbReference type="ARBA" id="ARBA00023251"/>
    </source>
</evidence>
<dbReference type="RefSeq" id="WP_167379763.1">
    <property type="nucleotide sequence ID" value="NZ_FNUJ01000006.1"/>
</dbReference>
<evidence type="ECO:0000256" key="1">
    <source>
        <dbReference type="ARBA" id="ARBA00004202"/>
    </source>
</evidence>
<dbReference type="Pfam" id="PF00005">
    <property type="entry name" value="ABC_tran"/>
    <property type="match status" value="1"/>
</dbReference>
<dbReference type="InterPro" id="IPR027417">
    <property type="entry name" value="P-loop_NTPase"/>
</dbReference>
<name>A0A1H5R414_9PSEU</name>
<reference evidence="9" key="1">
    <citation type="submission" date="2016-10" db="EMBL/GenBank/DDBJ databases">
        <authorList>
            <person name="Varghese N."/>
            <person name="Submissions S."/>
        </authorList>
    </citation>
    <scope>NUCLEOTIDE SEQUENCE [LARGE SCALE GENOMIC DNA]</scope>
    <source>
        <strain evidence="9">DSM 44654</strain>
    </source>
</reference>
<organism evidence="8 9">
    <name type="scientific">Amycolatopsis pretoriensis</name>
    <dbReference type="NCBI Taxonomy" id="218821"/>
    <lineage>
        <taxon>Bacteria</taxon>
        <taxon>Bacillati</taxon>
        <taxon>Actinomycetota</taxon>
        <taxon>Actinomycetes</taxon>
        <taxon>Pseudonocardiales</taxon>
        <taxon>Pseudonocardiaceae</taxon>
        <taxon>Amycolatopsis</taxon>
    </lineage>
</organism>
<dbReference type="GO" id="GO:0005524">
    <property type="term" value="F:ATP binding"/>
    <property type="evidence" value="ECO:0007669"/>
    <property type="project" value="UniProtKB-KW"/>
</dbReference>
<comment type="similarity">
    <text evidence="2">Belongs to the ABC transporter superfamily.</text>
</comment>
<sequence length="302" mass="32831">MAEAITADGLTKAFGSAKALDGLDLTVHTGEVHGFLGPNGAGKTTTIRVLLGLMRADGGRATLLGGDPWTDATELHRRLAYVPGDVTLWPNLTGGEVIDLLGRLRGGLDTARRAELIERFDLDPRKKGRTYSKGNRQKVALVAALASDVELLIFDEPTSGLDPLMEEVFRQVVEEERERGDRTVLLSSHILSEVEALCDRVTIIRAGRTVESGTLDELRHLGRITIDASLAHVPADLASLPGVHDVSSYGSHVHLSVDQTALDDVMRHLAEAGLRNLVSRPPTLEELFLRHYRHDEPVGATR</sequence>
<evidence type="ECO:0000259" key="7">
    <source>
        <dbReference type="PROSITE" id="PS50893"/>
    </source>
</evidence>
<dbReference type="PANTHER" id="PTHR42711:SF5">
    <property type="entry name" value="ABC TRANSPORTER ATP-BINDING PROTEIN NATA"/>
    <property type="match status" value="1"/>
</dbReference>
<keyword evidence="6" id="KW-0046">Antibiotic resistance</keyword>
<evidence type="ECO:0000256" key="2">
    <source>
        <dbReference type="ARBA" id="ARBA00005417"/>
    </source>
</evidence>
<dbReference type="Proteomes" id="UP000198878">
    <property type="component" value="Unassembled WGS sequence"/>
</dbReference>
<dbReference type="PROSITE" id="PS00211">
    <property type="entry name" value="ABC_TRANSPORTER_1"/>
    <property type="match status" value="1"/>
</dbReference>